<dbReference type="Proteomes" id="UP000007264">
    <property type="component" value="Unassembled WGS sequence"/>
</dbReference>
<dbReference type="CDD" id="cd05233">
    <property type="entry name" value="SDR_c"/>
    <property type="match status" value="1"/>
</dbReference>
<accession>I0YTY3</accession>
<dbReference type="RefSeq" id="XP_005646396.1">
    <property type="nucleotide sequence ID" value="XM_005646339.1"/>
</dbReference>
<dbReference type="PRINTS" id="PR00080">
    <property type="entry name" value="SDRFAMILY"/>
</dbReference>
<dbReference type="STRING" id="574566.I0YTY3"/>
<evidence type="ECO:0000313" key="6">
    <source>
        <dbReference type="Proteomes" id="UP000007264"/>
    </source>
</evidence>
<dbReference type="PRINTS" id="PR00081">
    <property type="entry name" value="GDHRDH"/>
</dbReference>
<dbReference type="InterPro" id="IPR002347">
    <property type="entry name" value="SDR_fam"/>
</dbReference>
<dbReference type="Pfam" id="PF00106">
    <property type="entry name" value="adh_short"/>
    <property type="match status" value="1"/>
</dbReference>
<dbReference type="InterPro" id="IPR020904">
    <property type="entry name" value="Sc_DH/Rdtase_CS"/>
</dbReference>
<dbReference type="AlphaFoldDB" id="I0YTY3"/>
<evidence type="ECO:0000256" key="1">
    <source>
        <dbReference type="ARBA" id="ARBA00006484"/>
    </source>
</evidence>
<gene>
    <name evidence="5" type="ORF">COCSUDRAFT_66711</name>
</gene>
<organism evidence="5 6">
    <name type="scientific">Coccomyxa subellipsoidea (strain C-169)</name>
    <name type="common">Green microalga</name>
    <dbReference type="NCBI Taxonomy" id="574566"/>
    <lineage>
        <taxon>Eukaryota</taxon>
        <taxon>Viridiplantae</taxon>
        <taxon>Chlorophyta</taxon>
        <taxon>core chlorophytes</taxon>
        <taxon>Trebouxiophyceae</taxon>
        <taxon>Trebouxiophyceae incertae sedis</taxon>
        <taxon>Coccomyxaceae</taxon>
        <taxon>Coccomyxa</taxon>
        <taxon>Coccomyxa subellipsoidea</taxon>
    </lineage>
</organism>
<evidence type="ECO:0000256" key="3">
    <source>
        <dbReference type="ARBA" id="ARBA00037096"/>
    </source>
</evidence>
<evidence type="ECO:0000256" key="2">
    <source>
        <dbReference type="ARBA" id="ARBA00023002"/>
    </source>
</evidence>
<keyword evidence="2" id="KW-0560">Oxidoreductase</keyword>
<keyword evidence="6" id="KW-1185">Reference proteome</keyword>
<comment type="function">
    <text evidence="3">Putative oxidoreductase.</text>
</comment>
<dbReference type="GO" id="GO:0016020">
    <property type="term" value="C:membrane"/>
    <property type="evidence" value="ECO:0007669"/>
    <property type="project" value="TreeGrafter"/>
</dbReference>
<name>I0YTY3_COCSC</name>
<dbReference type="Gene3D" id="3.40.50.720">
    <property type="entry name" value="NAD(P)-binding Rossmann-like Domain"/>
    <property type="match status" value="1"/>
</dbReference>
<comment type="similarity">
    <text evidence="1 4">Belongs to the short-chain dehydrogenases/reductases (SDR) family.</text>
</comment>
<dbReference type="GO" id="GO:0016491">
    <property type="term" value="F:oxidoreductase activity"/>
    <property type="evidence" value="ECO:0007669"/>
    <property type="project" value="UniProtKB-KW"/>
</dbReference>
<proteinExistence type="inferred from homology"/>
<dbReference type="eggNOG" id="KOG0725">
    <property type="taxonomic scope" value="Eukaryota"/>
</dbReference>
<dbReference type="SUPFAM" id="SSF51735">
    <property type="entry name" value="NAD(P)-binding Rossmann-fold domains"/>
    <property type="match status" value="1"/>
</dbReference>
<dbReference type="PIRSF" id="PIRSF000126">
    <property type="entry name" value="11-beta-HSD1"/>
    <property type="match status" value="1"/>
</dbReference>
<reference evidence="5 6" key="1">
    <citation type="journal article" date="2012" name="Genome Biol.">
        <title>The genome of the polar eukaryotic microalga coccomyxa subellipsoidea reveals traits of cold adaptation.</title>
        <authorList>
            <person name="Blanc G."/>
            <person name="Agarkova I."/>
            <person name="Grimwood J."/>
            <person name="Kuo A."/>
            <person name="Brueggeman A."/>
            <person name="Dunigan D."/>
            <person name="Gurnon J."/>
            <person name="Ladunga I."/>
            <person name="Lindquist E."/>
            <person name="Lucas S."/>
            <person name="Pangilinan J."/>
            <person name="Proschold T."/>
            <person name="Salamov A."/>
            <person name="Schmutz J."/>
            <person name="Weeks D."/>
            <person name="Yamada T."/>
            <person name="Claverie J.M."/>
            <person name="Grigoriev I."/>
            <person name="Van Etten J."/>
            <person name="Lomsadze A."/>
            <person name="Borodovsky M."/>
        </authorList>
    </citation>
    <scope>NUCLEOTIDE SEQUENCE [LARGE SCALE GENOMIC DNA]</scope>
    <source>
        <strain evidence="5 6">C-169</strain>
    </source>
</reference>
<dbReference type="GeneID" id="17039837"/>
<dbReference type="OrthoDB" id="505500at2759"/>
<comment type="caution">
    <text evidence="5">The sequence shown here is derived from an EMBL/GenBank/DDBJ whole genome shotgun (WGS) entry which is preliminary data.</text>
</comment>
<dbReference type="InterPro" id="IPR036291">
    <property type="entry name" value="NAD(P)-bd_dom_sf"/>
</dbReference>
<evidence type="ECO:0000313" key="5">
    <source>
        <dbReference type="EMBL" id="EIE21852.1"/>
    </source>
</evidence>
<dbReference type="PANTHER" id="PTHR44196">
    <property type="entry name" value="DEHYDROGENASE/REDUCTASE SDR FAMILY MEMBER 7B"/>
    <property type="match status" value="1"/>
</dbReference>
<sequence length="244" mass="25993">MGGQDKLLQGRWALVTGATGGIGRAISLAFAEHGANLWISGRNEEKLKDTAEDAKALGAAEVIILKVDLAASKAVDELAAKVTDKIDILVNNAGLAVEAAAMKGDPDQWEEKMMQLDLLVPMRLTRRIAPAISKRQAGGHIINISSVAGIEALPGIGGYNAAKFGLTGWSKSIQQELKEHNVRVITIYPGYVASEMTADAPVSQDKMIRPEDIAQAALLPFRMSPYACPTDIVVRPAQKLSRGA</sequence>
<protein>
    <submittedName>
        <fullName evidence="5">NAD(P)-binding protein</fullName>
    </submittedName>
</protein>
<evidence type="ECO:0000256" key="4">
    <source>
        <dbReference type="RuleBase" id="RU000363"/>
    </source>
</evidence>
<dbReference type="PANTHER" id="PTHR44196:SF1">
    <property type="entry name" value="DEHYDROGENASE_REDUCTASE SDR FAMILY MEMBER 7B"/>
    <property type="match status" value="1"/>
</dbReference>
<dbReference type="PROSITE" id="PS00061">
    <property type="entry name" value="ADH_SHORT"/>
    <property type="match status" value="1"/>
</dbReference>
<dbReference type="KEGG" id="csl:COCSUDRAFT_66711"/>
<dbReference type="EMBL" id="AGSI01000011">
    <property type="protein sequence ID" value="EIE21852.1"/>
    <property type="molecule type" value="Genomic_DNA"/>
</dbReference>